<gene>
    <name evidence="1" type="ORF">GCM10012285_59060</name>
</gene>
<keyword evidence="2" id="KW-1185">Reference proteome</keyword>
<sequence>MKRYDIADRVRAVLPVGEQGAKIFVVTHINHSEAGGGDVPKSVRPKVLVGHRMPGDGWARVFSVFGLILKLVINDLPSPGKGSDDPEYRVTAQQRNHRFFGTWDGLAGRIMAASQPLCTGGVVTAIAVSESTLRFVYWQNRRWGVKIGDAYEMGPCFRRDTIAWTRRRGKRGGDVQIGFVDGSWGTLLLPAATEFLAEFPGSLTADDPVP</sequence>
<evidence type="ECO:0000313" key="1">
    <source>
        <dbReference type="EMBL" id="GGN60744.1"/>
    </source>
</evidence>
<dbReference type="GeneID" id="301551587"/>
<protein>
    <submittedName>
        <fullName evidence="1">Uncharacterized protein</fullName>
    </submittedName>
</protein>
<dbReference type="EMBL" id="BMND01000038">
    <property type="protein sequence ID" value="GGN60744.1"/>
    <property type="molecule type" value="Genomic_DNA"/>
</dbReference>
<dbReference type="Proteomes" id="UP000600080">
    <property type="component" value="Unassembled WGS sequence"/>
</dbReference>
<proteinExistence type="predicted"/>
<comment type="caution">
    <text evidence="1">The sequence shown here is derived from an EMBL/GenBank/DDBJ whole genome shotgun (WGS) entry which is preliminary data.</text>
</comment>
<dbReference type="RefSeq" id="WP_189103206.1">
    <property type="nucleotide sequence ID" value="NZ_BMND01000038.1"/>
</dbReference>
<evidence type="ECO:0000313" key="2">
    <source>
        <dbReference type="Proteomes" id="UP000600080"/>
    </source>
</evidence>
<name>A0ABQ2JZV1_9ACTN</name>
<reference evidence="2" key="1">
    <citation type="journal article" date="2019" name="Int. J. Syst. Evol. Microbiol.">
        <title>The Global Catalogue of Microorganisms (GCM) 10K type strain sequencing project: providing services to taxonomists for standard genome sequencing and annotation.</title>
        <authorList>
            <consortium name="The Broad Institute Genomics Platform"/>
            <consortium name="The Broad Institute Genome Sequencing Center for Infectious Disease"/>
            <person name="Wu L."/>
            <person name="Ma J."/>
        </authorList>
    </citation>
    <scope>NUCLEOTIDE SEQUENCE [LARGE SCALE GENOMIC DNA]</scope>
    <source>
        <strain evidence="2">CGMCC 4.7323</strain>
    </source>
</reference>
<organism evidence="1 2">
    <name type="scientific">Streptomyces kronopolitis</name>
    <dbReference type="NCBI Taxonomy" id="1612435"/>
    <lineage>
        <taxon>Bacteria</taxon>
        <taxon>Bacillati</taxon>
        <taxon>Actinomycetota</taxon>
        <taxon>Actinomycetes</taxon>
        <taxon>Kitasatosporales</taxon>
        <taxon>Streptomycetaceae</taxon>
        <taxon>Streptomyces</taxon>
    </lineage>
</organism>
<accession>A0ABQ2JZV1</accession>